<evidence type="ECO:0000256" key="6">
    <source>
        <dbReference type="ARBA" id="ARBA00022605"/>
    </source>
</evidence>
<dbReference type="InterPro" id="IPR013785">
    <property type="entry name" value="Aldolase_TIM"/>
</dbReference>
<evidence type="ECO:0000313" key="13">
    <source>
        <dbReference type="Proteomes" id="UP000230064"/>
    </source>
</evidence>
<evidence type="ECO:0000256" key="5">
    <source>
        <dbReference type="ARBA" id="ARBA00022490"/>
    </source>
</evidence>
<comment type="catalytic activity">
    <reaction evidence="1 9 11">
        <text>1-(5-phospho-beta-D-ribosyl)-5-[(5-phospho-beta-D-ribosylamino)methylideneamino]imidazole-4-carboxamide = 5-[(5-phospho-1-deoxy-D-ribulos-1-ylimino)methylamino]-1-(5-phospho-beta-D-ribosyl)imidazole-4-carboxamide</text>
        <dbReference type="Rhea" id="RHEA:15469"/>
        <dbReference type="ChEBI" id="CHEBI:58435"/>
        <dbReference type="ChEBI" id="CHEBI:58525"/>
        <dbReference type="EC" id="5.3.1.16"/>
    </reaction>
</comment>
<feature type="active site" description="Proton acceptor" evidence="9">
    <location>
        <position position="8"/>
    </location>
</feature>
<evidence type="ECO:0000256" key="2">
    <source>
        <dbReference type="ARBA" id="ARBA00004496"/>
    </source>
</evidence>
<dbReference type="InterPro" id="IPR023016">
    <property type="entry name" value="HisA/PriA"/>
</dbReference>
<dbReference type="GO" id="GO:0000162">
    <property type="term" value="P:L-tryptophan biosynthetic process"/>
    <property type="evidence" value="ECO:0007669"/>
    <property type="project" value="TreeGrafter"/>
</dbReference>
<dbReference type="HAMAP" id="MF_01014">
    <property type="entry name" value="HisA"/>
    <property type="match status" value="1"/>
</dbReference>
<dbReference type="EMBL" id="PFJR01000006">
    <property type="protein sequence ID" value="PIX88642.1"/>
    <property type="molecule type" value="Genomic_DNA"/>
</dbReference>
<keyword evidence="5 9" id="KW-0963">Cytoplasm</keyword>
<comment type="similarity">
    <text evidence="4 9 10">Belongs to the HisA/HisF family.</text>
</comment>
<dbReference type="EC" id="5.3.1.16" evidence="9 11"/>
<reference evidence="13" key="1">
    <citation type="submission" date="2017-09" db="EMBL/GenBank/DDBJ databases">
        <title>Depth-based differentiation of microbial function through sediment-hosted aquifers and enrichment of novel symbionts in the deep terrestrial subsurface.</title>
        <authorList>
            <person name="Probst A.J."/>
            <person name="Ladd B."/>
            <person name="Jarett J.K."/>
            <person name="Geller-Mcgrath D.E."/>
            <person name="Sieber C.M.K."/>
            <person name="Emerson J.B."/>
            <person name="Anantharaman K."/>
            <person name="Thomas B.C."/>
            <person name="Malmstrom R."/>
            <person name="Stieglmeier M."/>
            <person name="Klingl A."/>
            <person name="Woyke T."/>
            <person name="Ryan C.M."/>
            <person name="Banfield J.F."/>
        </authorList>
    </citation>
    <scope>NUCLEOTIDE SEQUENCE [LARGE SCALE GENOMIC DNA]</scope>
</reference>
<evidence type="ECO:0000256" key="4">
    <source>
        <dbReference type="ARBA" id="ARBA00009667"/>
    </source>
</evidence>
<keyword evidence="7 9" id="KW-0368">Histidine biosynthesis</keyword>
<gene>
    <name evidence="9 12" type="primary">hisA</name>
    <name evidence="12" type="ORF">COZ30_00310</name>
</gene>
<dbReference type="Pfam" id="PF00977">
    <property type="entry name" value="His_biosynth"/>
    <property type="match status" value="1"/>
</dbReference>
<proteinExistence type="inferred from homology"/>
<dbReference type="FunFam" id="3.20.20.70:FF:000009">
    <property type="entry name" value="1-(5-phosphoribosyl)-5-[(5-phosphoribosylamino)methylideneamino] imidazole-4-carboxamide isomerase"/>
    <property type="match status" value="1"/>
</dbReference>
<dbReference type="GO" id="GO:0005737">
    <property type="term" value="C:cytoplasm"/>
    <property type="evidence" value="ECO:0007669"/>
    <property type="project" value="UniProtKB-SubCell"/>
</dbReference>
<feature type="active site" description="Proton donor" evidence="9">
    <location>
        <position position="129"/>
    </location>
</feature>
<dbReference type="CDD" id="cd04732">
    <property type="entry name" value="HisA"/>
    <property type="match status" value="1"/>
</dbReference>
<dbReference type="InterPro" id="IPR044524">
    <property type="entry name" value="Isoase_HisA-like"/>
</dbReference>
<evidence type="ECO:0000256" key="7">
    <source>
        <dbReference type="ARBA" id="ARBA00023102"/>
    </source>
</evidence>
<dbReference type="InterPro" id="IPR006062">
    <property type="entry name" value="His_biosynth"/>
</dbReference>
<evidence type="ECO:0000256" key="9">
    <source>
        <dbReference type="HAMAP-Rule" id="MF_01014"/>
    </source>
</evidence>
<sequence>MEIIPAIDIIDGKCVRLIQGNFKSKKIYSSNPLKIAQLFQKAGFKRLHLIDLEGAKVGRIKNRKTIEKIAKNTNLLIEFGGGVREERDIKKLLNLVIDRVILGSLVLKEPKKFKKILKKFDEKILVAIDAKGDEIYYRGWQQKTKKELSSFLKDLIKLGVKSVIYTDIERDGTLKGPNFSLYQKLISKFPNLKIIAAGGIRNIKDLKKLSKIGLSGAIIGKAIYEKKIKLSDLKSFT</sequence>
<evidence type="ECO:0000256" key="1">
    <source>
        <dbReference type="ARBA" id="ARBA00000901"/>
    </source>
</evidence>
<dbReference type="SUPFAM" id="SSF51366">
    <property type="entry name" value="Ribulose-phoshate binding barrel"/>
    <property type="match status" value="1"/>
</dbReference>
<keyword evidence="6 9" id="KW-0028">Amino-acid biosynthesis</keyword>
<evidence type="ECO:0000313" key="12">
    <source>
        <dbReference type="EMBL" id="PIX88642.1"/>
    </source>
</evidence>
<evidence type="ECO:0000256" key="8">
    <source>
        <dbReference type="ARBA" id="ARBA00023235"/>
    </source>
</evidence>
<comment type="caution">
    <text evidence="12">The sequence shown here is derived from an EMBL/GenBank/DDBJ whole genome shotgun (WGS) entry which is preliminary data.</text>
</comment>
<dbReference type="PANTHER" id="PTHR43090:SF2">
    <property type="entry name" value="1-(5-PHOSPHORIBOSYL)-5-[(5-PHOSPHORIBOSYLAMINO)METHYLIDENEAMINO] IMIDAZOLE-4-CARBOXAMIDE ISOMERASE"/>
    <property type="match status" value="1"/>
</dbReference>
<dbReference type="GO" id="GO:0000105">
    <property type="term" value="P:L-histidine biosynthetic process"/>
    <property type="evidence" value="ECO:0007669"/>
    <property type="project" value="UniProtKB-UniRule"/>
</dbReference>
<keyword evidence="8 9" id="KW-0413">Isomerase</keyword>
<evidence type="ECO:0000256" key="3">
    <source>
        <dbReference type="ARBA" id="ARBA00005133"/>
    </source>
</evidence>
<evidence type="ECO:0000256" key="11">
    <source>
        <dbReference type="RuleBase" id="RU003658"/>
    </source>
</evidence>
<dbReference type="Proteomes" id="UP000230064">
    <property type="component" value="Unassembled WGS sequence"/>
</dbReference>
<protein>
    <recommendedName>
        <fullName evidence="9 11">1-(5-phosphoribosyl)-5-[(5-phosphoribosylamino)methylideneamino] imidazole-4-carboxamide isomerase</fullName>
        <ecNumber evidence="9 11">5.3.1.16</ecNumber>
    </recommendedName>
    <alternativeName>
        <fullName evidence="9">Phosphoribosylformimino-5-aminoimidazole carboxamide ribotide isomerase</fullName>
    </alternativeName>
</protein>
<comment type="subcellular location">
    <subcellularLocation>
        <location evidence="2 9 11">Cytoplasm</location>
    </subcellularLocation>
</comment>
<comment type="pathway">
    <text evidence="3 9 11">Amino-acid biosynthesis; L-histidine biosynthesis; L-histidine from 5-phospho-alpha-D-ribose 1-diphosphate: step 4/9.</text>
</comment>
<dbReference type="InterPro" id="IPR006063">
    <property type="entry name" value="HisA_bact_arch"/>
</dbReference>
<dbReference type="InterPro" id="IPR011060">
    <property type="entry name" value="RibuloseP-bd_barrel"/>
</dbReference>
<dbReference type="GO" id="GO:0003949">
    <property type="term" value="F:1-(5-phosphoribosyl)-5-[(5-phosphoribosylamino)methylideneamino]imidazole-4-carboxamide isomerase activity"/>
    <property type="evidence" value="ECO:0007669"/>
    <property type="project" value="UniProtKB-UniRule"/>
</dbReference>
<dbReference type="AlphaFoldDB" id="A0A2M7MFP7"/>
<name>A0A2M7MFP7_9BACT</name>
<evidence type="ECO:0000256" key="10">
    <source>
        <dbReference type="RuleBase" id="RU003657"/>
    </source>
</evidence>
<accession>A0A2M7MFP7</accession>
<dbReference type="Gene3D" id="3.20.20.70">
    <property type="entry name" value="Aldolase class I"/>
    <property type="match status" value="1"/>
</dbReference>
<dbReference type="NCBIfam" id="TIGR00007">
    <property type="entry name" value="1-(5-phosphoribosyl)-5-[(5-phosphoribosylamino)methylideneamino]imidazole-4-carboxamide isomerase"/>
    <property type="match status" value="1"/>
</dbReference>
<organism evidence="12 13">
    <name type="scientific">Candidatus Nealsonbacteria bacterium CG_4_10_14_3_um_filter_36_16</name>
    <dbReference type="NCBI Taxonomy" id="1974685"/>
    <lineage>
        <taxon>Bacteria</taxon>
        <taxon>Candidatus Nealsoniibacteriota</taxon>
    </lineage>
</organism>
<dbReference type="PANTHER" id="PTHR43090">
    <property type="entry name" value="1-(5-PHOSPHORIBOSYL)-5-[(5-PHOSPHORIBOSYLAMINO)METHYLIDENEAMINO] IMIDAZOLE-4-CARBOXAMIDE ISOMERASE"/>
    <property type="match status" value="1"/>
</dbReference>
<dbReference type="UniPathway" id="UPA00031">
    <property type="reaction ID" value="UER00009"/>
</dbReference>